<organism evidence="14 15">
    <name type="scientific">Geranomyces variabilis</name>
    <dbReference type="NCBI Taxonomy" id="109894"/>
    <lineage>
        <taxon>Eukaryota</taxon>
        <taxon>Fungi</taxon>
        <taxon>Fungi incertae sedis</taxon>
        <taxon>Chytridiomycota</taxon>
        <taxon>Chytridiomycota incertae sedis</taxon>
        <taxon>Chytridiomycetes</taxon>
        <taxon>Spizellomycetales</taxon>
        <taxon>Powellomycetaceae</taxon>
        <taxon>Geranomyces</taxon>
    </lineage>
</organism>
<evidence type="ECO:0000256" key="3">
    <source>
        <dbReference type="ARBA" id="ARBA00022448"/>
    </source>
</evidence>
<keyword evidence="6 13" id="KW-1133">Transmembrane helix</keyword>
<comment type="function">
    <text evidence="11">SNARE required for protein transport between the ER and the Golgi complex.</text>
</comment>
<dbReference type="Gene3D" id="1.20.5.110">
    <property type="match status" value="1"/>
</dbReference>
<evidence type="ECO:0000256" key="13">
    <source>
        <dbReference type="SAM" id="Phobius"/>
    </source>
</evidence>
<evidence type="ECO:0000256" key="2">
    <source>
        <dbReference type="ARBA" id="ARBA00004409"/>
    </source>
</evidence>
<comment type="similarity">
    <text evidence="9 11">Belongs to the BOS1 family.</text>
</comment>
<sequence length="229" mass="25681">MSAAVLYNNALRQTQQLQKEIASLEAGEDTSAAVQGQITAGLASLQRCANDLDDMARREVTAQKKEKAIARSRKVREDYTAIQQAFTQWKIADRARVATAEREALLGSGQHAERRSSSAVHRHGHDPQSTDTAILMFDSMIREGDVLDASGNRVDDILHMGQTVLQDLYEQRDMLKGAQRRLYDVANHLGLSTSVIKYIERRSTEDKYIFFGGIIVTVLVMWFIVHYIG</sequence>
<dbReference type="GO" id="GO:0031201">
    <property type="term" value="C:SNARE complex"/>
    <property type="evidence" value="ECO:0007669"/>
    <property type="project" value="TreeGrafter"/>
</dbReference>
<dbReference type="PANTHER" id="PTHR21230:SF1">
    <property type="entry name" value="GOLGI SNAP RECEPTOR COMPLEX MEMBER 2"/>
    <property type="match status" value="1"/>
</dbReference>
<keyword evidence="5 11" id="KW-0653">Protein transport</keyword>
<keyword evidence="8 11" id="KW-0472">Membrane</keyword>
<keyword evidence="7" id="KW-0333">Golgi apparatus</keyword>
<evidence type="ECO:0000256" key="1">
    <source>
        <dbReference type="ARBA" id="ARBA00004163"/>
    </source>
</evidence>
<dbReference type="InterPro" id="IPR027027">
    <property type="entry name" value="GOSR2/Membrin/Bos1"/>
</dbReference>
<dbReference type="GO" id="GO:0005484">
    <property type="term" value="F:SNAP receptor activity"/>
    <property type="evidence" value="ECO:0007669"/>
    <property type="project" value="InterPro"/>
</dbReference>
<keyword evidence="4 13" id="KW-0812">Transmembrane</keyword>
<evidence type="ECO:0000256" key="8">
    <source>
        <dbReference type="ARBA" id="ARBA00023136"/>
    </source>
</evidence>
<dbReference type="GO" id="GO:0000149">
    <property type="term" value="F:SNARE binding"/>
    <property type="evidence" value="ECO:0007669"/>
    <property type="project" value="TreeGrafter"/>
</dbReference>
<dbReference type="EMBL" id="JADGJQ010000019">
    <property type="protein sequence ID" value="KAJ3179854.1"/>
    <property type="molecule type" value="Genomic_DNA"/>
</dbReference>
<evidence type="ECO:0000313" key="14">
    <source>
        <dbReference type="EMBL" id="KAJ3179854.1"/>
    </source>
</evidence>
<protein>
    <recommendedName>
        <fullName evidence="10 11">Protein transport protein BOS1</fullName>
    </recommendedName>
</protein>
<dbReference type="AlphaFoldDB" id="A0AAD5TLR9"/>
<dbReference type="CDD" id="cd15863">
    <property type="entry name" value="SNARE_GS27"/>
    <property type="match status" value="1"/>
</dbReference>
<name>A0AAD5TLR9_9FUNG</name>
<feature type="transmembrane region" description="Helical" evidence="13">
    <location>
        <begin position="208"/>
        <end position="228"/>
    </location>
</feature>
<dbReference type="Proteomes" id="UP001212152">
    <property type="component" value="Unassembled WGS sequence"/>
</dbReference>
<evidence type="ECO:0000256" key="5">
    <source>
        <dbReference type="ARBA" id="ARBA00022927"/>
    </source>
</evidence>
<keyword evidence="15" id="KW-1185">Reference proteome</keyword>
<evidence type="ECO:0000256" key="10">
    <source>
        <dbReference type="ARBA" id="ARBA00040957"/>
    </source>
</evidence>
<evidence type="ECO:0000256" key="7">
    <source>
        <dbReference type="ARBA" id="ARBA00023034"/>
    </source>
</evidence>
<proteinExistence type="inferred from homology"/>
<evidence type="ECO:0000256" key="4">
    <source>
        <dbReference type="ARBA" id="ARBA00022692"/>
    </source>
</evidence>
<dbReference type="GO" id="GO:0031902">
    <property type="term" value="C:late endosome membrane"/>
    <property type="evidence" value="ECO:0007669"/>
    <property type="project" value="TreeGrafter"/>
</dbReference>
<comment type="caution">
    <text evidence="14">The sequence shown here is derived from an EMBL/GenBank/DDBJ whole genome shotgun (WGS) entry which is preliminary data.</text>
</comment>
<dbReference type="GO" id="GO:0005789">
    <property type="term" value="C:endoplasmic reticulum membrane"/>
    <property type="evidence" value="ECO:0007669"/>
    <property type="project" value="UniProtKB-SubCell"/>
</dbReference>
<reference evidence="14" key="1">
    <citation type="submission" date="2020-05" db="EMBL/GenBank/DDBJ databases">
        <title>Phylogenomic resolution of chytrid fungi.</title>
        <authorList>
            <person name="Stajich J.E."/>
            <person name="Amses K."/>
            <person name="Simmons R."/>
            <person name="Seto K."/>
            <person name="Myers J."/>
            <person name="Bonds A."/>
            <person name="Quandt C.A."/>
            <person name="Barry K."/>
            <person name="Liu P."/>
            <person name="Grigoriev I."/>
            <person name="Longcore J.E."/>
            <person name="James T.Y."/>
        </authorList>
    </citation>
    <scope>NUCLEOTIDE SEQUENCE</scope>
    <source>
        <strain evidence="14">JEL0379</strain>
    </source>
</reference>
<evidence type="ECO:0000256" key="12">
    <source>
        <dbReference type="SAM" id="MobiDB-lite"/>
    </source>
</evidence>
<evidence type="ECO:0000256" key="11">
    <source>
        <dbReference type="PIRNR" id="PIRNR028865"/>
    </source>
</evidence>
<dbReference type="PIRSF" id="PIRSF028865">
    <property type="entry name" value="Membrin-2"/>
    <property type="match status" value="1"/>
</dbReference>
<dbReference type="PANTHER" id="PTHR21230">
    <property type="entry name" value="VESICLE TRANSPORT V-SNARE PROTEIN VTI1-RELATED"/>
    <property type="match status" value="1"/>
</dbReference>
<gene>
    <name evidence="14" type="primary">BOS1</name>
    <name evidence="14" type="ORF">HDU87_002422</name>
</gene>
<accession>A0AAD5TLR9</accession>
<dbReference type="GO" id="GO:0015031">
    <property type="term" value="P:protein transport"/>
    <property type="evidence" value="ECO:0007669"/>
    <property type="project" value="UniProtKB-KW"/>
</dbReference>
<evidence type="ECO:0000256" key="6">
    <source>
        <dbReference type="ARBA" id="ARBA00022989"/>
    </source>
</evidence>
<dbReference type="GO" id="GO:0006888">
    <property type="term" value="P:endoplasmic reticulum to Golgi vesicle-mediated transport"/>
    <property type="evidence" value="ECO:0007669"/>
    <property type="project" value="TreeGrafter"/>
</dbReference>
<dbReference type="GO" id="GO:0000139">
    <property type="term" value="C:Golgi membrane"/>
    <property type="evidence" value="ECO:0007669"/>
    <property type="project" value="UniProtKB-SubCell"/>
</dbReference>
<dbReference type="GO" id="GO:0006906">
    <property type="term" value="P:vesicle fusion"/>
    <property type="evidence" value="ECO:0007669"/>
    <property type="project" value="TreeGrafter"/>
</dbReference>
<keyword evidence="3 11" id="KW-0813">Transport</keyword>
<comment type="subcellular location">
    <subcellularLocation>
        <location evidence="1">Endoplasmic reticulum membrane</location>
        <topology evidence="1">Single-pass type IV membrane protein</topology>
    </subcellularLocation>
    <subcellularLocation>
        <location evidence="2">Golgi apparatus membrane</location>
        <topology evidence="2">Single-pass type IV membrane protein</topology>
    </subcellularLocation>
</comment>
<dbReference type="SUPFAM" id="SSF58038">
    <property type="entry name" value="SNARE fusion complex"/>
    <property type="match status" value="1"/>
</dbReference>
<evidence type="ECO:0000256" key="9">
    <source>
        <dbReference type="ARBA" id="ARBA00037983"/>
    </source>
</evidence>
<evidence type="ECO:0000313" key="15">
    <source>
        <dbReference type="Proteomes" id="UP001212152"/>
    </source>
</evidence>
<dbReference type="GO" id="GO:0012507">
    <property type="term" value="C:ER to Golgi transport vesicle membrane"/>
    <property type="evidence" value="ECO:0007669"/>
    <property type="project" value="TreeGrafter"/>
</dbReference>
<feature type="region of interest" description="Disordered" evidence="12">
    <location>
        <begin position="105"/>
        <end position="128"/>
    </location>
</feature>
<dbReference type="Pfam" id="PF12352">
    <property type="entry name" value="V-SNARE_C"/>
    <property type="match status" value="1"/>
</dbReference>